<reference evidence="3 4" key="1">
    <citation type="submission" date="2023-09" db="EMBL/GenBank/DDBJ databases">
        <title>Thalassobella suaedae gen. nov., sp. nov., a marine bacterium of the family Flavobacteriaceae isolated from a halophyte Suaeda japonica.</title>
        <authorList>
            <person name="Lee S.Y."/>
            <person name="Hwang C.Y."/>
        </authorList>
    </citation>
    <scope>NUCLEOTIDE SEQUENCE [LARGE SCALE GENOMIC DNA]</scope>
    <source>
        <strain evidence="3 4">HL-DH10</strain>
    </source>
</reference>
<protein>
    <submittedName>
        <fullName evidence="3">DUF3658 domain-containing protein</fullName>
    </submittedName>
</protein>
<organism evidence="3 4">
    <name type="scientific">Thalassobellus suaedae</name>
    <dbReference type="NCBI Taxonomy" id="3074124"/>
    <lineage>
        <taxon>Bacteria</taxon>
        <taxon>Pseudomonadati</taxon>
        <taxon>Bacteroidota</taxon>
        <taxon>Flavobacteriia</taxon>
        <taxon>Flavobacteriales</taxon>
        <taxon>Flavobacteriaceae</taxon>
        <taxon>Thalassobellus</taxon>
    </lineage>
</organism>
<dbReference type="InterPro" id="IPR014973">
    <property type="entry name" value="DUF1835"/>
</dbReference>
<feature type="domain" description="DUF1835" evidence="1">
    <location>
        <begin position="6"/>
        <end position="119"/>
    </location>
</feature>
<sequence>MKNKCHIVFGNYAKSRLLSSKELNLPEENIIDLNDDFRVGPIQNLNNDAGRAKRDAWFLSNISCNSMDPSRSQNLRKIELIKQGFIDGDLYIWSGSSALDIISFSELLYALKDFNLNIFTSDFLKIKLEREDGSFYVPDSISVVLPQHIHVIADHFKPLSQGNRNDLIYLWERLVKENDLVRVLGEDCKIKSVKENYFDEALKKPCKEELQKAARVIGWTLVNINFNASDYTLNWRLKELVKKNELTFEGELKDIRDYQVKLVSAN</sequence>
<evidence type="ECO:0000313" key="3">
    <source>
        <dbReference type="EMBL" id="WNH11472.1"/>
    </source>
</evidence>
<evidence type="ECO:0000313" key="4">
    <source>
        <dbReference type="Proteomes" id="UP001303407"/>
    </source>
</evidence>
<dbReference type="EMBL" id="CP134536">
    <property type="protein sequence ID" value="WNH11472.1"/>
    <property type="molecule type" value="Genomic_DNA"/>
</dbReference>
<dbReference type="Pfam" id="PF08874">
    <property type="entry name" value="DUF1835"/>
    <property type="match status" value="1"/>
</dbReference>
<evidence type="ECO:0000259" key="1">
    <source>
        <dbReference type="Pfam" id="PF08874"/>
    </source>
</evidence>
<feature type="domain" description="DUF3658" evidence="2">
    <location>
        <begin position="156"/>
        <end position="258"/>
    </location>
</feature>
<dbReference type="InterPro" id="IPR022123">
    <property type="entry name" value="DUF3658"/>
</dbReference>
<dbReference type="RefSeq" id="WP_415861455.1">
    <property type="nucleotide sequence ID" value="NZ_CP134536.1"/>
</dbReference>
<accession>A0ABY9XZR0</accession>
<evidence type="ECO:0000259" key="2">
    <source>
        <dbReference type="Pfam" id="PF12395"/>
    </source>
</evidence>
<dbReference type="Pfam" id="PF12395">
    <property type="entry name" value="DUF3658"/>
    <property type="match status" value="1"/>
</dbReference>
<proteinExistence type="predicted"/>
<dbReference type="Proteomes" id="UP001303407">
    <property type="component" value="Chromosome"/>
</dbReference>
<keyword evidence="4" id="KW-1185">Reference proteome</keyword>
<gene>
    <name evidence="3" type="ORF">RHP49_11210</name>
</gene>
<name>A0ABY9XZR0_9FLAO</name>